<dbReference type="EMBL" id="KE124095">
    <property type="protein sequence ID" value="EPB82865.1"/>
    <property type="molecule type" value="Genomic_DNA"/>
</dbReference>
<name>S2JSU5_MUCC1</name>
<accession>S2JSU5</accession>
<dbReference type="AlphaFoldDB" id="S2JSU5"/>
<protein>
    <submittedName>
        <fullName evidence="1">Uncharacterized protein</fullName>
    </submittedName>
</protein>
<evidence type="ECO:0000313" key="1">
    <source>
        <dbReference type="EMBL" id="EPB82865.1"/>
    </source>
</evidence>
<dbReference type="OrthoDB" id="2288922at2759"/>
<dbReference type="VEuPathDB" id="FungiDB:HMPREF1544_10381"/>
<reference evidence="2" key="1">
    <citation type="submission" date="2013-05" db="EMBL/GenBank/DDBJ databases">
        <title>The Genome sequence of Mucor circinelloides f. circinelloides 1006PhL.</title>
        <authorList>
            <consortium name="The Broad Institute Genomics Platform"/>
            <person name="Cuomo C."/>
            <person name="Earl A."/>
            <person name="Findley K."/>
            <person name="Lee S.C."/>
            <person name="Walker B."/>
            <person name="Young S."/>
            <person name="Zeng Q."/>
            <person name="Gargeya S."/>
            <person name="Fitzgerald M."/>
            <person name="Haas B."/>
            <person name="Abouelleil A."/>
            <person name="Allen A.W."/>
            <person name="Alvarado L."/>
            <person name="Arachchi H.M."/>
            <person name="Berlin A.M."/>
            <person name="Chapman S.B."/>
            <person name="Gainer-Dewar J."/>
            <person name="Goldberg J."/>
            <person name="Griggs A."/>
            <person name="Gujja S."/>
            <person name="Hansen M."/>
            <person name="Howarth C."/>
            <person name="Imamovic A."/>
            <person name="Ireland A."/>
            <person name="Larimer J."/>
            <person name="McCowan C."/>
            <person name="Murphy C."/>
            <person name="Pearson M."/>
            <person name="Poon T.W."/>
            <person name="Priest M."/>
            <person name="Roberts A."/>
            <person name="Saif S."/>
            <person name="Shea T."/>
            <person name="Sisk P."/>
            <person name="Sykes S."/>
            <person name="Wortman J."/>
            <person name="Nusbaum C."/>
            <person name="Birren B."/>
        </authorList>
    </citation>
    <scope>NUCLEOTIDE SEQUENCE [LARGE SCALE GENOMIC DNA]</scope>
    <source>
        <strain evidence="2">1006PhL</strain>
    </source>
</reference>
<organism evidence="1 2">
    <name type="scientific">Mucor circinelloides f. circinelloides (strain 1006PhL)</name>
    <name type="common">Mucormycosis agent</name>
    <name type="synonym">Calyptromyces circinelloides</name>
    <dbReference type="NCBI Taxonomy" id="1220926"/>
    <lineage>
        <taxon>Eukaryota</taxon>
        <taxon>Fungi</taxon>
        <taxon>Fungi incertae sedis</taxon>
        <taxon>Mucoromycota</taxon>
        <taxon>Mucoromycotina</taxon>
        <taxon>Mucoromycetes</taxon>
        <taxon>Mucorales</taxon>
        <taxon>Mucorineae</taxon>
        <taxon>Mucoraceae</taxon>
        <taxon>Mucor</taxon>
    </lineage>
</organism>
<dbReference type="STRING" id="1220926.S2JSU5"/>
<gene>
    <name evidence="1" type="ORF">HMPREF1544_10381</name>
</gene>
<sequence length="203" mass="22231">MAPTGTNLSYRKNQLRFLAWATQNNVSCTFFSPVELVNFLADVCRLHHLQASTLKALRRLAFLLAMAAILRPSDLARIPYASCSISDNRCRLVFQVLAPKETRGKCRIIKPFTVHPHASDEELCPVKCFKALRDHPGLTSRPPGSQLFVKSHLIHQPLSSSSTAGSTSLSPISSINPLSVTTTAATSYKHPSDSSLESTEVSI</sequence>
<dbReference type="Proteomes" id="UP000014254">
    <property type="component" value="Unassembled WGS sequence"/>
</dbReference>
<evidence type="ECO:0000313" key="2">
    <source>
        <dbReference type="Proteomes" id="UP000014254"/>
    </source>
</evidence>
<dbReference type="InParanoid" id="S2JSU5"/>
<proteinExistence type="predicted"/>
<keyword evidence="2" id="KW-1185">Reference proteome</keyword>